<accession>A0A1G1UY65</accession>
<name>A0A1G1UY65_9BACT</name>
<gene>
    <name evidence="1" type="ORF">A2782_03660</name>
</gene>
<evidence type="ECO:0000313" key="2">
    <source>
        <dbReference type="Proteomes" id="UP000177967"/>
    </source>
</evidence>
<dbReference type="EMBL" id="MHBW01000031">
    <property type="protein sequence ID" value="OGY08083.1"/>
    <property type="molecule type" value="Genomic_DNA"/>
</dbReference>
<protein>
    <submittedName>
        <fullName evidence="1">Uncharacterized protein</fullName>
    </submittedName>
</protein>
<dbReference type="Proteomes" id="UP000177967">
    <property type="component" value="Unassembled WGS sequence"/>
</dbReference>
<reference evidence="1 2" key="1">
    <citation type="journal article" date="2016" name="Nat. Commun.">
        <title>Thousands of microbial genomes shed light on interconnected biogeochemical processes in an aquifer system.</title>
        <authorList>
            <person name="Anantharaman K."/>
            <person name="Brown C.T."/>
            <person name="Hug L.A."/>
            <person name="Sharon I."/>
            <person name="Castelle C.J."/>
            <person name="Probst A.J."/>
            <person name="Thomas B.C."/>
            <person name="Singh A."/>
            <person name="Wilkins M.J."/>
            <person name="Karaoz U."/>
            <person name="Brodie E.L."/>
            <person name="Williams K.H."/>
            <person name="Hubbard S.S."/>
            <person name="Banfield J.F."/>
        </authorList>
    </citation>
    <scope>NUCLEOTIDE SEQUENCE [LARGE SCALE GENOMIC DNA]</scope>
</reference>
<comment type="caution">
    <text evidence="1">The sequence shown here is derived from an EMBL/GenBank/DDBJ whole genome shotgun (WGS) entry which is preliminary data.</text>
</comment>
<sequence length="65" mass="6879">MADRDLKKGGILVSMLGKPDPELAKESGITAIGQGTETNSKHLERLTELVDQGAIKPQVDTGGFD</sequence>
<evidence type="ECO:0000313" key="1">
    <source>
        <dbReference type="EMBL" id="OGY08083.1"/>
    </source>
</evidence>
<proteinExistence type="predicted"/>
<dbReference type="AlphaFoldDB" id="A0A1G1UY65"/>
<organism evidence="1 2">
    <name type="scientific">Candidatus Blackburnbacteria bacterium RIFCSPHIGHO2_01_FULL_43_15b</name>
    <dbReference type="NCBI Taxonomy" id="1797513"/>
    <lineage>
        <taxon>Bacteria</taxon>
        <taxon>Candidatus Blackburniibacteriota</taxon>
    </lineage>
</organism>